<evidence type="ECO:0000313" key="5">
    <source>
        <dbReference type="EMBL" id="RPE26900.1"/>
    </source>
</evidence>
<dbReference type="InterPro" id="IPR036291">
    <property type="entry name" value="NAD(P)-bd_dom_sf"/>
</dbReference>
<feature type="region of interest" description="Disordered" evidence="1">
    <location>
        <begin position="1"/>
        <end position="26"/>
    </location>
</feature>
<dbReference type="SUPFAM" id="SSF48179">
    <property type="entry name" value="6-phosphogluconate dehydrogenase C-terminal domain-like"/>
    <property type="match status" value="1"/>
</dbReference>
<evidence type="ECO:0000313" key="7">
    <source>
        <dbReference type="Proteomes" id="UP000267408"/>
    </source>
</evidence>
<feature type="domain" description="Ketopantoate reductase C-terminal" evidence="3">
    <location>
        <begin position="201"/>
        <end position="310"/>
    </location>
</feature>
<dbReference type="EMBL" id="RJVJ01000004">
    <property type="protein sequence ID" value="ROR34090.1"/>
    <property type="molecule type" value="Genomic_DNA"/>
</dbReference>
<dbReference type="InterPro" id="IPR051402">
    <property type="entry name" value="KPR-Related"/>
</dbReference>
<dbReference type="Gene3D" id="1.10.1040.10">
    <property type="entry name" value="N-(1-d-carboxylethyl)-l-norvaline Dehydrogenase, domain 2"/>
    <property type="match status" value="1"/>
</dbReference>
<evidence type="ECO:0000256" key="1">
    <source>
        <dbReference type="SAM" id="MobiDB-lite"/>
    </source>
</evidence>
<accession>A0A3N4RIF8</accession>
<reference evidence="6 7" key="1">
    <citation type="submission" date="2018-11" db="EMBL/GenBank/DDBJ databases">
        <title>Sequencing the genomes of 1000 actinobacteria strains.</title>
        <authorList>
            <person name="Klenk H.-P."/>
        </authorList>
    </citation>
    <scope>NUCLEOTIDE SEQUENCE [LARGE SCALE GENOMIC DNA]</scope>
    <source>
        <strain evidence="4 7">DSM 44780</strain>
        <strain evidence="5 6">DSM 44781</strain>
    </source>
</reference>
<dbReference type="RefSeq" id="WP_162870356.1">
    <property type="nucleotide sequence ID" value="NZ_JBEYIY010000023.1"/>
</dbReference>
<proteinExistence type="predicted"/>
<feature type="domain" description="Ketopantoate reductase N-terminal" evidence="2">
    <location>
        <begin position="32"/>
        <end position="162"/>
    </location>
</feature>
<sequence length="340" mass="35171">MSGTPAAAPAPEQQPASRQPAPEQQPAGLRHAVLGAGGVGLSLAADLARAGQRVVLVMRPSSLADYRGAVRVRSAGQGDFRVPVPAVARLDEPVDVLWIAVKQPRLAAALQSVSAAAAPALVVPLLNGIDHLPLLERDFGDRVVAGAIRIEAHRTAVGEVVRDSLFTQLELARRNGSRDGLDPLVAALRTAGIRAVPGRDAQTVLWHKAVLLAPLALATLAVSGPLEQVRAEAEAGTLMLACARELCAVATALGVPDLDPDHLIRTLESLPGRTTPSLSRDPAELDAIGGSVLRAAERAGVPAPATRALLRPRNPAAPNNPNTPKTRTHGQTTKAGSGNA</sequence>
<dbReference type="Pfam" id="PF02558">
    <property type="entry name" value="ApbA"/>
    <property type="match status" value="1"/>
</dbReference>
<dbReference type="AlphaFoldDB" id="A0A3N4RIF8"/>
<comment type="caution">
    <text evidence="5">The sequence shown here is derived from an EMBL/GenBank/DDBJ whole genome shotgun (WGS) entry which is preliminary data.</text>
</comment>
<dbReference type="Proteomes" id="UP000267408">
    <property type="component" value="Unassembled WGS sequence"/>
</dbReference>
<dbReference type="PANTHER" id="PTHR21708">
    <property type="entry name" value="PROBABLE 2-DEHYDROPANTOATE 2-REDUCTASE"/>
    <property type="match status" value="1"/>
</dbReference>
<feature type="compositionally biased region" description="Low complexity" evidence="1">
    <location>
        <begin position="302"/>
        <end position="325"/>
    </location>
</feature>
<feature type="region of interest" description="Disordered" evidence="1">
    <location>
        <begin position="299"/>
        <end position="340"/>
    </location>
</feature>
<dbReference type="GO" id="GO:0005737">
    <property type="term" value="C:cytoplasm"/>
    <property type="evidence" value="ECO:0007669"/>
    <property type="project" value="TreeGrafter"/>
</dbReference>
<accession>A0A8G1U987</accession>
<dbReference type="InterPro" id="IPR013328">
    <property type="entry name" value="6PGD_dom2"/>
</dbReference>
<dbReference type="SUPFAM" id="SSF51735">
    <property type="entry name" value="NAD(P)-binding Rossmann-fold domains"/>
    <property type="match status" value="1"/>
</dbReference>
<dbReference type="InterPro" id="IPR013752">
    <property type="entry name" value="KPA_reductase"/>
</dbReference>
<organism evidence="5 6">
    <name type="scientific">Kitasatospora cineracea</name>
    <dbReference type="NCBI Taxonomy" id="88074"/>
    <lineage>
        <taxon>Bacteria</taxon>
        <taxon>Bacillati</taxon>
        <taxon>Actinomycetota</taxon>
        <taxon>Actinomycetes</taxon>
        <taxon>Kitasatosporales</taxon>
        <taxon>Streptomycetaceae</taxon>
        <taxon>Kitasatospora</taxon>
    </lineage>
</organism>
<gene>
    <name evidence="5" type="ORF">EDD38_7537</name>
    <name evidence="4" type="ORF">EDD39_7651</name>
</gene>
<feature type="compositionally biased region" description="Polar residues" evidence="1">
    <location>
        <begin position="329"/>
        <end position="340"/>
    </location>
</feature>
<keyword evidence="6" id="KW-1185">Reference proteome</keyword>
<dbReference type="EMBL" id="RKQG01000005">
    <property type="protein sequence ID" value="RPE26900.1"/>
    <property type="molecule type" value="Genomic_DNA"/>
</dbReference>
<dbReference type="InterPro" id="IPR008927">
    <property type="entry name" value="6-PGluconate_DH-like_C_sf"/>
</dbReference>
<evidence type="ECO:0000313" key="6">
    <source>
        <dbReference type="Proteomes" id="UP000266906"/>
    </source>
</evidence>
<dbReference type="Proteomes" id="UP000266906">
    <property type="component" value="Unassembled WGS sequence"/>
</dbReference>
<dbReference type="Pfam" id="PF08546">
    <property type="entry name" value="ApbA_C"/>
    <property type="match status" value="1"/>
</dbReference>
<evidence type="ECO:0000259" key="3">
    <source>
        <dbReference type="Pfam" id="PF08546"/>
    </source>
</evidence>
<name>A0A3N4RIF8_9ACTN</name>
<dbReference type="InterPro" id="IPR013332">
    <property type="entry name" value="KPR_N"/>
</dbReference>
<dbReference type="Gene3D" id="3.40.50.720">
    <property type="entry name" value="NAD(P)-binding Rossmann-like Domain"/>
    <property type="match status" value="1"/>
</dbReference>
<dbReference type="PANTHER" id="PTHR21708:SF26">
    <property type="entry name" value="2-DEHYDROPANTOATE 2-REDUCTASE"/>
    <property type="match status" value="1"/>
</dbReference>
<evidence type="ECO:0000259" key="2">
    <source>
        <dbReference type="Pfam" id="PF02558"/>
    </source>
</evidence>
<evidence type="ECO:0000313" key="4">
    <source>
        <dbReference type="EMBL" id="ROR34090.1"/>
    </source>
</evidence>
<protein>
    <submittedName>
        <fullName evidence="5">Ketopantoate reductase</fullName>
    </submittedName>
</protein>